<accession>A0A0F4ZLR0</accession>
<dbReference type="GO" id="GO:0016491">
    <property type="term" value="F:oxidoreductase activity"/>
    <property type="evidence" value="ECO:0007669"/>
    <property type="project" value="UniProtKB-KW"/>
</dbReference>
<feature type="binding site" evidence="5">
    <location>
        <begin position="308"/>
        <end position="312"/>
    </location>
    <ligand>
        <name>FMN</name>
        <dbReference type="ChEBI" id="CHEBI:58210"/>
    </ligand>
</feature>
<comment type="similarity">
    <text evidence="3">Belongs to the FMN-dependent alpha-hydroxy acid dehydrogenase family.</text>
</comment>
<keyword evidence="2" id="KW-0560">Oxidoreductase</keyword>
<comment type="caution">
    <text evidence="7">The sequence shown here is derived from an EMBL/GenBank/DDBJ whole genome shotgun (WGS) entry which is preliminary data.</text>
</comment>
<dbReference type="EMBL" id="LAEV01000090">
    <property type="protein sequence ID" value="KKA31076.1"/>
    <property type="molecule type" value="Genomic_DNA"/>
</dbReference>
<feature type="binding site" evidence="5">
    <location>
        <position position="204"/>
    </location>
    <ligand>
        <name>FMN</name>
        <dbReference type="ChEBI" id="CHEBI:58210"/>
    </ligand>
</feature>
<dbReference type="InterPro" id="IPR000262">
    <property type="entry name" value="FMN-dep_DH"/>
</dbReference>
<evidence type="ECO:0000256" key="4">
    <source>
        <dbReference type="PIRSR" id="PIRSR000138-1"/>
    </source>
</evidence>
<feature type="binding site" evidence="5">
    <location>
        <position position="176"/>
    </location>
    <ligand>
        <name>FMN</name>
        <dbReference type="ChEBI" id="CHEBI:58210"/>
    </ligand>
</feature>
<dbReference type="OrthoDB" id="1925334at2759"/>
<feature type="binding site" evidence="5">
    <location>
        <position position="274"/>
    </location>
    <ligand>
        <name>glyoxylate</name>
        <dbReference type="ChEBI" id="CHEBI:36655"/>
    </ligand>
</feature>
<comment type="cofactor">
    <cofactor evidence="1">
        <name>FMN</name>
        <dbReference type="ChEBI" id="CHEBI:58210"/>
    </cofactor>
</comment>
<evidence type="ECO:0000256" key="1">
    <source>
        <dbReference type="ARBA" id="ARBA00001917"/>
    </source>
</evidence>
<keyword evidence="5" id="KW-0288">FMN</keyword>
<feature type="active site" description="Proton acceptor" evidence="4">
    <location>
        <position position="274"/>
    </location>
</feature>
<dbReference type="PROSITE" id="PS51349">
    <property type="entry name" value="FMN_HYDROXY_ACID_DH_2"/>
    <property type="match status" value="1"/>
</dbReference>
<feature type="binding site" evidence="5">
    <location>
        <position position="153"/>
    </location>
    <ligand>
        <name>FMN</name>
        <dbReference type="ChEBI" id="CHEBI:58210"/>
    </ligand>
</feature>
<dbReference type="InterPro" id="IPR013785">
    <property type="entry name" value="Aldolase_TIM"/>
</dbReference>
<feature type="binding site" evidence="5">
    <location>
        <position position="277"/>
    </location>
    <ligand>
        <name>glyoxylate</name>
        <dbReference type="ChEBI" id="CHEBI:36655"/>
    </ligand>
</feature>
<protein>
    <recommendedName>
        <fullName evidence="6">FMN hydroxy acid dehydrogenase domain-containing protein</fullName>
    </recommendedName>
</protein>
<dbReference type="Gene3D" id="3.20.20.70">
    <property type="entry name" value="Aldolase class I"/>
    <property type="match status" value="1"/>
</dbReference>
<feature type="binding site" evidence="5">
    <location>
        <position position="68"/>
    </location>
    <ligand>
        <name>glyoxylate</name>
        <dbReference type="ChEBI" id="CHEBI:36655"/>
    </ligand>
</feature>
<evidence type="ECO:0000256" key="3">
    <source>
        <dbReference type="ARBA" id="ARBA00024042"/>
    </source>
</evidence>
<organism evidence="7 8">
    <name type="scientific">Thielaviopsis punctulata</name>
    <dbReference type="NCBI Taxonomy" id="72032"/>
    <lineage>
        <taxon>Eukaryota</taxon>
        <taxon>Fungi</taxon>
        <taxon>Dikarya</taxon>
        <taxon>Ascomycota</taxon>
        <taxon>Pezizomycotina</taxon>
        <taxon>Sordariomycetes</taxon>
        <taxon>Hypocreomycetidae</taxon>
        <taxon>Microascales</taxon>
        <taxon>Ceratocystidaceae</taxon>
        <taxon>Thielaviopsis</taxon>
    </lineage>
</organism>
<feature type="binding site" evidence="5">
    <location>
        <position position="272"/>
    </location>
    <ligand>
        <name>FMN</name>
        <dbReference type="ChEBI" id="CHEBI:58210"/>
    </ligand>
</feature>
<dbReference type="InterPro" id="IPR012133">
    <property type="entry name" value="Alpha-hydoxy_acid_DH_FMN"/>
</dbReference>
<feature type="binding site" evidence="5">
    <location>
        <position position="250"/>
    </location>
    <ligand>
        <name>FMN</name>
        <dbReference type="ChEBI" id="CHEBI:58210"/>
    </ligand>
</feature>
<feature type="binding site" evidence="5">
    <location>
        <position position="178"/>
    </location>
    <ligand>
        <name>glyoxylate</name>
        <dbReference type="ChEBI" id="CHEBI:36655"/>
    </ligand>
</feature>
<dbReference type="PANTHER" id="PTHR10578:SF140">
    <property type="entry name" value="FMN HYDROXY ACID DEHYDROGENASE DOMAIN-CONTAINING PROTEIN"/>
    <property type="match status" value="1"/>
</dbReference>
<evidence type="ECO:0000256" key="5">
    <source>
        <dbReference type="PIRSR" id="PIRSR000138-2"/>
    </source>
</evidence>
<dbReference type="GO" id="GO:0010181">
    <property type="term" value="F:FMN binding"/>
    <property type="evidence" value="ECO:0007669"/>
    <property type="project" value="InterPro"/>
</dbReference>
<sequence>MRFSAISAAVLASGASAARPFLEEPDTGIELAIPDLKPGTLPELSRMVGLNDFQWTAQKYLPVVNYTYYRNGAGGEWSYRNNLEVFNRYRLRPRTLYQDITKIESTFPTTIMGYNFTAPFFISPCARADYANPGAEMNLVEAAGEAGILYIESGFSSLPMEQIAKGKVPGQTVFNQLYTNDNETATQILFDRVKASGGKAIVWTIDAPGSPSRQRAARFDVGSANNKFITTTWDVYHRYTNMTDLPIVLKGVQTVEDAEAAIANGVKTIILSNHGGRNLDGSPSSLEVAIEIFKKDPTIFDKIEILADGGIRYGTDALRLLALGVKAVGLGRPIMFSNIFGKAGVSHAIELFRNELMNDAANMGVGNIHEVNSSMVDLSPNFWYS</sequence>
<name>A0A0F4ZLR0_9PEZI</name>
<reference evidence="7 8" key="1">
    <citation type="submission" date="2015-03" db="EMBL/GenBank/DDBJ databases">
        <authorList>
            <person name="Radwan O."/>
            <person name="Al-Naeli F.A."/>
            <person name="Rendon G.A."/>
            <person name="Fields C."/>
        </authorList>
    </citation>
    <scope>NUCLEOTIDE SEQUENCE [LARGE SCALE GENOMIC DNA]</scope>
    <source>
        <strain evidence="7">CR-DP1</strain>
    </source>
</reference>
<dbReference type="Proteomes" id="UP000033483">
    <property type="component" value="Unassembled WGS sequence"/>
</dbReference>
<keyword evidence="8" id="KW-1185">Reference proteome</keyword>
<dbReference type="PIRSF" id="PIRSF000138">
    <property type="entry name" value="Al-hdrx_acd_dh"/>
    <property type="match status" value="1"/>
</dbReference>
<keyword evidence="5" id="KW-0285">Flavoprotein</keyword>
<dbReference type="AlphaFoldDB" id="A0A0F4ZLR0"/>
<dbReference type="PANTHER" id="PTHR10578">
    <property type="entry name" value="S -2-HYDROXY-ACID OXIDASE-RELATED"/>
    <property type="match status" value="1"/>
</dbReference>
<feature type="binding site" evidence="5">
    <location>
        <position position="213"/>
    </location>
    <ligand>
        <name>glyoxylate</name>
        <dbReference type="ChEBI" id="CHEBI:36655"/>
    </ligand>
</feature>
<dbReference type="Pfam" id="PF01070">
    <property type="entry name" value="FMN_dh"/>
    <property type="match status" value="2"/>
</dbReference>
<dbReference type="SUPFAM" id="SSF51395">
    <property type="entry name" value="FMN-linked oxidoreductases"/>
    <property type="match status" value="1"/>
</dbReference>
<proteinExistence type="inferred from homology"/>
<feature type="binding site" evidence="5">
    <location>
        <begin position="331"/>
        <end position="332"/>
    </location>
    <ligand>
        <name>FMN</name>
        <dbReference type="ChEBI" id="CHEBI:58210"/>
    </ligand>
</feature>
<evidence type="ECO:0000313" key="8">
    <source>
        <dbReference type="Proteomes" id="UP000033483"/>
    </source>
</evidence>
<evidence type="ECO:0000259" key="6">
    <source>
        <dbReference type="PROSITE" id="PS51349"/>
    </source>
</evidence>
<gene>
    <name evidence="7" type="ORF">TD95_004596</name>
</gene>
<evidence type="ECO:0000313" key="7">
    <source>
        <dbReference type="EMBL" id="KKA31076.1"/>
    </source>
</evidence>
<dbReference type="InterPro" id="IPR037396">
    <property type="entry name" value="FMN_HAD"/>
</dbReference>
<feature type="domain" description="FMN hydroxy acid dehydrogenase" evidence="6">
    <location>
        <begin position="42"/>
        <end position="381"/>
    </location>
</feature>
<feature type="binding site" evidence="5">
    <location>
        <begin position="124"/>
        <end position="126"/>
    </location>
    <ligand>
        <name>FMN</name>
        <dbReference type="ChEBI" id="CHEBI:58210"/>
    </ligand>
</feature>
<evidence type="ECO:0000256" key="2">
    <source>
        <dbReference type="ARBA" id="ARBA00023002"/>
    </source>
</evidence>